<dbReference type="RefSeq" id="WP_017801274.1">
    <property type="nucleotide sequence ID" value="NZ_JAGGMQ010000001.1"/>
</dbReference>
<keyword evidence="2" id="KW-1185">Reference proteome</keyword>
<organism evidence="1 2">
    <name type="scientific">Winslowiella toletana</name>
    <dbReference type="NCBI Taxonomy" id="92490"/>
    <lineage>
        <taxon>Bacteria</taxon>
        <taxon>Pseudomonadati</taxon>
        <taxon>Pseudomonadota</taxon>
        <taxon>Gammaproteobacteria</taxon>
        <taxon>Enterobacterales</taxon>
        <taxon>Erwiniaceae</taxon>
        <taxon>Winslowiella</taxon>
    </lineage>
</organism>
<reference evidence="1 2" key="1">
    <citation type="submission" date="2021-03" db="EMBL/GenBank/DDBJ databases">
        <authorList>
            <person name="D'Agostino P."/>
            <person name="Huntemann M."/>
            <person name="Clum A."/>
            <person name="Spunde A."/>
            <person name="Palaniappan K."/>
            <person name="Ritter S."/>
            <person name="Mikhailova N."/>
            <person name="Chen I.-M."/>
            <person name="Stamatis D."/>
            <person name="Reddy T."/>
            <person name="O'Malley R."/>
            <person name="Daum C."/>
            <person name="Shapiro N."/>
            <person name="Ivanova N."/>
            <person name="Kyrpides N."/>
            <person name="Woyke T."/>
        </authorList>
    </citation>
    <scope>NUCLEOTIDE SEQUENCE [LARGE SCALE GENOMIC DNA]</scope>
    <source>
        <strain evidence="1 2">WS4403</strain>
    </source>
</reference>
<dbReference type="PANTHER" id="PTHR32385">
    <property type="entry name" value="MANNOSYL PHOSPHORYLINOSITOL CERAMIDE SYNTHASE"/>
    <property type="match status" value="1"/>
</dbReference>
<dbReference type="PANTHER" id="PTHR32385:SF15">
    <property type="entry name" value="INOSITOL PHOSPHOCERAMIDE MANNOSYLTRANSFERASE 1"/>
    <property type="match status" value="1"/>
</dbReference>
<dbReference type="EMBL" id="JAGGMQ010000001">
    <property type="protein sequence ID" value="MBP2168342.1"/>
    <property type="molecule type" value="Genomic_DNA"/>
</dbReference>
<gene>
    <name evidence="1" type="ORF">J2125_001534</name>
</gene>
<dbReference type="Gene3D" id="3.90.550.20">
    <property type="match status" value="1"/>
</dbReference>
<evidence type="ECO:0000313" key="2">
    <source>
        <dbReference type="Proteomes" id="UP001195624"/>
    </source>
</evidence>
<dbReference type="Proteomes" id="UP001195624">
    <property type="component" value="Unassembled WGS sequence"/>
</dbReference>
<protein>
    <submittedName>
        <fullName evidence="1">Uncharacterized protein</fullName>
    </submittedName>
</protein>
<sequence length="312" mass="36109">MNKTASRVKKILDVAAYALAQKNTPLFSYNQLNEDDISVITSSVKKGVIPKTIWIYWQDENLPDYIQRMVNRMQSQNPDHTLILLNANNLCDYILPVNFTATDIPLANQSDIIRLEILARFGGIWIDASTLLYHSLAWVHQVNQAANHDLIGFYRDISTTNRNYPVIESWFLCTPPDNPFIRKWLDVLSPLKELGARGYYQLMLARDDYAEIAQKIHKPDYLLVYLAQQIAQRQCDNLNLYLKRSEANAFLYQEHLNWDAYQLAKWLCLNNAPLVPPPLIKLNSANRSGIESIMRLKLLNKNSIIGDLYRRR</sequence>
<reference evidence="2" key="2">
    <citation type="submission" date="2023-07" db="EMBL/GenBank/DDBJ databases">
        <title>Genome mining of underrepresented organisms for secondary metabolites.</title>
        <authorList>
            <person name="D'Agostino P.M."/>
        </authorList>
    </citation>
    <scope>NUCLEOTIDE SEQUENCE [LARGE SCALE GENOMIC DNA]</scope>
    <source>
        <strain evidence="2">WS4403</strain>
    </source>
</reference>
<evidence type="ECO:0000313" key="1">
    <source>
        <dbReference type="EMBL" id="MBP2168342.1"/>
    </source>
</evidence>
<dbReference type="InterPro" id="IPR029044">
    <property type="entry name" value="Nucleotide-diphossugar_trans"/>
</dbReference>
<dbReference type="SUPFAM" id="SSF53448">
    <property type="entry name" value="Nucleotide-diphospho-sugar transferases"/>
    <property type="match status" value="1"/>
</dbReference>
<comment type="caution">
    <text evidence="1">The sequence shown here is derived from an EMBL/GenBank/DDBJ whole genome shotgun (WGS) entry which is preliminary data.</text>
</comment>
<dbReference type="Pfam" id="PF05704">
    <property type="entry name" value="Caps_synth"/>
    <property type="match status" value="1"/>
</dbReference>
<proteinExistence type="predicted"/>
<accession>A0ABS4P6S1</accession>
<dbReference type="InterPro" id="IPR051706">
    <property type="entry name" value="Glycosyltransferase_domain"/>
</dbReference>
<dbReference type="InterPro" id="IPR008441">
    <property type="entry name" value="AfumC-like_glycosyl_Trfase"/>
</dbReference>
<name>A0ABS4P6S1_9GAMM</name>